<reference evidence="1" key="1">
    <citation type="submission" date="2016-07" db="EMBL/GenBank/DDBJ databases">
        <authorList>
            <person name="Bretaudeau A."/>
        </authorList>
    </citation>
    <scope>NUCLEOTIDE SEQUENCE</scope>
    <source>
        <strain evidence="1">Rice</strain>
        <tissue evidence="1">Whole body</tissue>
    </source>
</reference>
<dbReference type="AlphaFoldDB" id="A0A2H1VLL2"/>
<name>A0A2H1VLL2_SPOFR</name>
<sequence>MSWMGLQTYKFTYTCHPDPEQQFVDRTKSCSVWESKPSHRPNRAVKTSDWLFYSRRSIRATKKISVLSGMIDEICKGLPSSRSSCVPCWLWPAVQVWSDRCAALRPLMMQHLVLIITITTTITTTDTATDTTDVEVIGY</sequence>
<dbReference type="EMBL" id="ODYU01003225">
    <property type="protein sequence ID" value="SOQ41701.1"/>
    <property type="molecule type" value="Genomic_DNA"/>
</dbReference>
<gene>
    <name evidence="1" type="ORF">SFRICE_003960</name>
</gene>
<evidence type="ECO:0000313" key="1">
    <source>
        <dbReference type="EMBL" id="SOQ41701.1"/>
    </source>
</evidence>
<accession>A0A2H1VLL2</accession>
<proteinExistence type="predicted"/>
<organism evidence="1">
    <name type="scientific">Spodoptera frugiperda</name>
    <name type="common">Fall armyworm</name>
    <dbReference type="NCBI Taxonomy" id="7108"/>
    <lineage>
        <taxon>Eukaryota</taxon>
        <taxon>Metazoa</taxon>
        <taxon>Ecdysozoa</taxon>
        <taxon>Arthropoda</taxon>
        <taxon>Hexapoda</taxon>
        <taxon>Insecta</taxon>
        <taxon>Pterygota</taxon>
        <taxon>Neoptera</taxon>
        <taxon>Endopterygota</taxon>
        <taxon>Lepidoptera</taxon>
        <taxon>Glossata</taxon>
        <taxon>Ditrysia</taxon>
        <taxon>Noctuoidea</taxon>
        <taxon>Noctuidae</taxon>
        <taxon>Amphipyrinae</taxon>
        <taxon>Spodoptera</taxon>
    </lineage>
</organism>
<protein>
    <submittedName>
        <fullName evidence="1">SFRICE_003960</fullName>
    </submittedName>
</protein>